<comment type="caution">
    <text evidence="3">The sequence shown here is derived from an EMBL/GenBank/DDBJ whole genome shotgun (WGS) entry which is preliminary data.</text>
</comment>
<organism evidence="3 4">
    <name type="scientific">Alloprevotella tannerae</name>
    <dbReference type="NCBI Taxonomy" id="76122"/>
    <lineage>
        <taxon>Bacteria</taxon>
        <taxon>Pseudomonadati</taxon>
        <taxon>Bacteroidota</taxon>
        <taxon>Bacteroidia</taxon>
        <taxon>Bacteroidales</taxon>
        <taxon>Prevotellaceae</taxon>
        <taxon>Alloprevotella</taxon>
    </lineage>
</organism>
<keyword evidence="2" id="KW-0874">Quinone</keyword>
<dbReference type="PANTHER" id="PTHR33269:SF17">
    <property type="entry name" value="NADH-UBIQUINONE OXIDOREDUCTASE CHAIN 6"/>
    <property type="match status" value="1"/>
</dbReference>
<keyword evidence="2" id="KW-1003">Cell membrane</keyword>
<name>A0A929RVJ2_9BACT</name>
<dbReference type="GO" id="GO:0048038">
    <property type="term" value="F:quinone binding"/>
    <property type="evidence" value="ECO:0007669"/>
    <property type="project" value="UniProtKB-UniRule"/>
</dbReference>
<dbReference type="InterPro" id="IPR001457">
    <property type="entry name" value="NADH_UbQ/plastoQ_OxRdtase_su6"/>
</dbReference>
<feature type="transmembrane region" description="Helical" evidence="2">
    <location>
        <begin position="31"/>
        <end position="53"/>
    </location>
</feature>
<dbReference type="Gene3D" id="1.20.120.1200">
    <property type="entry name" value="NADH-ubiquinone/plastoquinone oxidoreductase chain 6, subunit NuoJ"/>
    <property type="match status" value="1"/>
</dbReference>
<dbReference type="AlphaFoldDB" id="A0A929RVJ2"/>
<feature type="transmembrane region" description="Helical" evidence="2">
    <location>
        <begin position="92"/>
        <end position="111"/>
    </location>
</feature>
<dbReference type="InterPro" id="IPR042106">
    <property type="entry name" value="Nuo/plastoQ_OxRdtase_6_NuoJ"/>
</dbReference>
<dbReference type="Pfam" id="PF00499">
    <property type="entry name" value="Oxidored_q3"/>
    <property type="match status" value="1"/>
</dbReference>
<feature type="transmembrane region" description="Helical" evidence="2">
    <location>
        <begin position="145"/>
        <end position="167"/>
    </location>
</feature>
<feature type="transmembrane region" description="Helical" evidence="2">
    <location>
        <begin position="59"/>
        <end position="80"/>
    </location>
</feature>
<feature type="transmembrane region" description="Helical" evidence="2">
    <location>
        <begin position="6"/>
        <end position="24"/>
    </location>
</feature>
<evidence type="ECO:0000313" key="3">
    <source>
        <dbReference type="EMBL" id="MBF0970037.1"/>
    </source>
</evidence>
<proteinExistence type="inferred from homology"/>
<keyword evidence="2" id="KW-1133">Transmembrane helix</keyword>
<dbReference type="EC" id="7.1.1.-" evidence="2"/>
<keyword evidence="2" id="KW-0472">Membrane</keyword>
<comment type="function">
    <text evidence="2">NDH-1 shuttles electrons from NADH, via FMN and iron-sulfur (Fe-S) centers, to quinones in the respiratory chain. Couples the redox reaction to proton translocation (for every two electrons transferred, four hydrogen ions are translocated across the cytoplasmic membrane), and thus conserves the redox energy in a proton gradient.</text>
</comment>
<comment type="subcellular location">
    <subcellularLocation>
        <location evidence="2">Cell membrane</location>
        <topology evidence="2">Multi-pass membrane protein</topology>
    </subcellularLocation>
</comment>
<dbReference type="EMBL" id="JABZGR010000006">
    <property type="protein sequence ID" value="MBF0970037.1"/>
    <property type="molecule type" value="Genomic_DNA"/>
</dbReference>
<gene>
    <name evidence="3" type="ORF">HXK21_03200</name>
</gene>
<dbReference type="GO" id="GO:0008137">
    <property type="term" value="F:NADH dehydrogenase (ubiquinone) activity"/>
    <property type="evidence" value="ECO:0007669"/>
    <property type="project" value="UniProtKB-UniRule"/>
</dbReference>
<dbReference type="GO" id="GO:0005886">
    <property type="term" value="C:plasma membrane"/>
    <property type="evidence" value="ECO:0007669"/>
    <property type="project" value="UniProtKB-SubCell"/>
</dbReference>
<evidence type="ECO:0000313" key="4">
    <source>
        <dbReference type="Proteomes" id="UP000704068"/>
    </source>
</evidence>
<dbReference type="PANTHER" id="PTHR33269">
    <property type="entry name" value="NADH-UBIQUINONE OXIDOREDUCTASE CHAIN 6"/>
    <property type="match status" value="1"/>
</dbReference>
<dbReference type="RefSeq" id="WP_296089304.1">
    <property type="nucleotide sequence ID" value="NZ_CAUOSC010000022.1"/>
</dbReference>
<comment type="similarity">
    <text evidence="1 2">Belongs to the complex I subunit 6 family.</text>
</comment>
<comment type="catalytic activity">
    <reaction evidence="2">
        <text>a quinone + NADH + 5 H(+)(in) = a quinol + NAD(+) + 4 H(+)(out)</text>
        <dbReference type="Rhea" id="RHEA:57888"/>
        <dbReference type="ChEBI" id="CHEBI:15378"/>
        <dbReference type="ChEBI" id="CHEBI:24646"/>
        <dbReference type="ChEBI" id="CHEBI:57540"/>
        <dbReference type="ChEBI" id="CHEBI:57945"/>
        <dbReference type="ChEBI" id="CHEBI:132124"/>
    </reaction>
</comment>
<sequence length="170" mass="18472">MDSHNIMFVVLAVLMVFSAFATVLTKSIIRAATYLFFVLLGTAGMYFLMGYTFLGAVQVMVYAGGIVVLYVFAILLTRGAKDKLSDNTKQKIFVSALLSLVGFGAFVYAFLKAEFGTDKLVAPNESIISMKDIGMNLLSTEANGYLLPFEVVSLLLLACIVAALLIARKR</sequence>
<keyword evidence="2" id="KW-0520">NAD</keyword>
<evidence type="ECO:0000256" key="1">
    <source>
        <dbReference type="ARBA" id="ARBA00005698"/>
    </source>
</evidence>
<accession>A0A929RVJ2</accession>
<dbReference type="Proteomes" id="UP000704068">
    <property type="component" value="Unassembled WGS sequence"/>
</dbReference>
<evidence type="ECO:0000256" key="2">
    <source>
        <dbReference type="RuleBase" id="RU004429"/>
    </source>
</evidence>
<protein>
    <recommendedName>
        <fullName evidence="2">NADH-quinone oxidoreductase subunit J</fullName>
        <ecNumber evidence="2">7.1.1.-</ecNumber>
    </recommendedName>
</protein>
<reference evidence="3" key="1">
    <citation type="submission" date="2020-04" db="EMBL/GenBank/DDBJ databases">
        <title>Deep metagenomics examines the oral microbiome during advanced dental caries in children, revealing novel taxa and co-occurrences with host molecules.</title>
        <authorList>
            <person name="Baker J.L."/>
            <person name="Morton J.T."/>
            <person name="Dinis M."/>
            <person name="Alvarez R."/>
            <person name="Tran N.C."/>
            <person name="Knight R."/>
            <person name="Edlund A."/>
        </authorList>
    </citation>
    <scope>NUCLEOTIDE SEQUENCE</scope>
    <source>
        <strain evidence="3">JCVI_34_bin.1</strain>
    </source>
</reference>
<keyword evidence="2" id="KW-0812">Transmembrane</keyword>